<dbReference type="RefSeq" id="XP_001610804.1">
    <property type="nucleotide sequence ID" value="XM_001610754.1"/>
</dbReference>
<evidence type="ECO:0008006" key="3">
    <source>
        <dbReference type="Google" id="ProtNLM"/>
    </source>
</evidence>
<dbReference type="AlphaFoldDB" id="A7ARR7"/>
<reference evidence="2" key="3">
    <citation type="journal article" date="2021" name="Int. J. Parasitol.">
        <title>Comparative analysis of gene expression between Babesia bovis blood stages and kinetes allowed by improved genome annotation.</title>
        <authorList>
            <person name="Ueti M.W."/>
            <person name="Johnson W.C."/>
            <person name="Kappmeyer L.S."/>
            <person name="Herndon D.R."/>
            <person name="Mousel M.R."/>
            <person name="Reif K.E."/>
            <person name="Taus N.S."/>
            <person name="Ifeonu O.O."/>
            <person name="Silva J.C."/>
            <person name="Suarez C.E."/>
            <person name="Brayton K.A."/>
        </authorList>
    </citation>
    <scope>NUCLEOTIDE SEQUENCE [LARGE SCALE GENOMIC DNA]</scope>
</reference>
<comment type="caution">
    <text evidence="1">The sequence shown here is derived from an EMBL/GenBank/DDBJ whole genome shotgun (WGS) entry which is preliminary data.</text>
</comment>
<keyword evidence="2" id="KW-1185">Reference proteome</keyword>
<sequence>MVFSIPVTRSYDPTRAYPYLTKKFKRRDPNMHFYIPVECPYLKRCTDGYCPLSHTKLEIMFHPMVYKSRRCKMARSGSCRFSWHCTFYDNESEKLAAHLLWLLWERTWDLWRSNIKFILNAHRKLCYRTINIVSLVANNRGDLGLCVAMLSSSTKELSFRNAEIERLFCNQISTLYNTGESICGFNPDIALLCSSNNPFLTSCYTPKPSLEVFYEWFFTQDVKSSERPEVLEIK</sequence>
<dbReference type="eggNOG" id="ENOG502S9ZH">
    <property type="taxonomic scope" value="Eukaryota"/>
</dbReference>
<dbReference type="VEuPathDB" id="PiroplasmaDB:BBOV_IV008820"/>
<protein>
    <recommendedName>
        <fullName evidence="3">C3H1-type domain-containing protein</fullName>
    </recommendedName>
</protein>
<evidence type="ECO:0000313" key="2">
    <source>
        <dbReference type="Proteomes" id="UP000002173"/>
    </source>
</evidence>
<dbReference type="EMBL" id="AAXT01000002">
    <property type="protein sequence ID" value="EDO07236.1"/>
    <property type="molecule type" value="Genomic_DNA"/>
</dbReference>
<evidence type="ECO:0000313" key="1">
    <source>
        <dbReference type="EMBL" id="EDO07236.1"/>
    </source>
</evidence>
<gene>
    <name evidence="1" type="ORF">BBOV_IV008820</name>
</gene>
<reference evidence="2" key="2">
    <citation type="journal article" date="2020" name="Data Brief">
        <title>Transcriptome dataset of Babesia bovis life stages within vertebrate and invertebrate hosts.</title>
        <authorList>
            <person name="Ueti M.W."/>
            <person name="Johnson W.C."/>
            <person name="Kappmeyer L.S."/>
            <person name="Herndon D.R."/>
            <person name="Mousel M.R."/>
            <person name="Reif K.E."/>
            <person name="Taus N.S."/>
            <person name="Ifeonu O.O."/>
            <person name="Silva J.C."/>
            <person name="Suarez C.E."/>
            <person name="Brayton K.A."/>
        </authorList>
    </citation>
    <scope>NUCLEOTIDE SEQUENCE [LARGE SCALE GENOMIC DNA]</scope>
</reference>
<dbReference type="InParanoid" id="A7ARR7"/>
<dbReference type="KEGG" id="bbo:BBOV_IV008820"/>
<accession>A7ARR7</accession>
<proteinExistence type="predicted"/>
<name>A7ARR7_BABBO</name>
<dbReference type="Proteomes" id="UP000002173">
    <property type="component" value="Unassembled WGS sequence"/>
</dbReference>
<organism evidence="1 2">
    <name type="scientific">Babesia bovis</name>
    <dbReference type="NCBI Taxonomy" id="5865"/>
    <lineage>
        <taxon>Eukaryota</taxon>
        <taxon>Sar</taxon>
        <taxon>Alveolata</taxon>
        <taxon>Apicomplexa</taxon>
        <taxon>Aconoidasida</taxon>
        <taxon>Piroplasmida</taxon>
        <taxon>Babesiidae</taxon>
        <taxon>Babesia</taxon>
    </lineage>
</organism>
<dbReference type="GeneID" id="5479038"/>
<reference evidence="1 2" key="1">
    <citation type="journal article" date="2007" name="PLoS Pathog.">
        <title>Genome sequence of Babesia bovis and comparative analysis of apicomplexan hemoprotozoa.</title>
        <authorList>
            <person name="Brayton K.A."/>
            <person name="Lau A.O.T."/>
            <person name="Herndon D.R."/>
            <person name="Hannick L."/>
            <person name="Kappmeyer L.S."/>
            <person name="Berens S.J."/>
            <person name="Bidwell S.L."/>
            <person name="Brown W.C."/>
            <person name="Crabtree J."/>
            <person name="Fadrosh D."/>
            <person name="Feldblum T."/>
            <person name="Forberger H.A."/>
            <person name="Haas B.J."/>
            <person name="Howell J.M."/>
            <person name="Khouri H."/>
            <person name="Koo H."/>
            <person name="Mann D.J."/>
            <person name="Norimine J."/>
            <person name="Paulsen I.T."/>
            <person name="Radune D."/>
            <person name="Ren Q."/>
            <person name="Smith R.K. Jr."/>
            <person name="Suarez C.E."/>
            <person name="White O."/>
            <person name="Wortman J.R."/>
            <person name="Knowles D.P. Jr."/>
            <person name="McElwain T.F."/>
            <person name="Nene V.M."/>
        </authorList>
    </citation>
    <scope>NUCLEOTIDE SEQUENCE [LARGE SCALE GENOMIC DNA]</scope>
    <source>
        <strain evidence="1">T2Bo</strain>
    </source>
</reference>